<evidence type="ECO:0000313" key="2">
    <source>
        <dbReference type="EMBL" id="MET7000704.1"/>
    </source>
</evidence>
<dbReference type="Proteomes" id="UP001549749">
    <property type="component" value="Unassembled WGS sequence"/>
</dbReference>
<keyword evidence="1" id="KW-0472">Membrane</keyword>
<feature type="transmembrane region" description="Helical" evidence="1">
    <location>
        <begin position="12"/>
        <end position="31"/>
    </location>
</feature>
<evidence type="ECO:0000313" key="3">
    <source>
        <dbReference type="Proteomes" id="UP001549749"/>
    </source>
</evidence>
<keyword evidence="3" id="KW-1185">Reference proteome</keyword>
<reference evidence="2 3" key="1">
    <citation type="submission" date="2024-06" db="EMBL/GenBank/DDBJ databases">
        <title>Chitinophaga defluvii sp. nov., isolated from municipal sewage.</title>
        <authorList>
            <person name="Zhang L."/>
        </authorList>
    </citation>
    <scope>NUCLEOTIDE SEQUENCE [LARGE SCALE GENOMIC DNA]</scope>
    <source>
        <strain evidence="2 3">H8</strain>
    </source>
</reference>
<organism evidence="2 3">
    <name type="scientific">Chitinophaga defluvii</name>
    <dbReference type="NCBI Taxonomy" id="3163343"/>
    <lineage>
        <taxon>Bacteria</taxon>
        <taxon>Pseudomonadati</taxon>
        <taxon>Bacteroidota</taxon>
        <taxon>Chitinophagia</taxon>
        <taxon>Chitinophagales</taxon>
        <taxon>Chitinophagaceae</taxon>
        <taxon>Chitinophaga</taxon>
    </lineage>
</organism>
<proteinExistence type="predicted"/>
<dbReference type="EMBL" id="JBEXAC010000002">
    <property type="protein sequence ID" value="MET7000704.1"/>
    <property type="molecule type" value="Genomic_DNA"/>
</dbReference>
<protein>
    <submittedName>
        <fullName evidence="2">Uncharacterized protein</fullName>
    </submittedName>
</protein>
<comment type="caution">
    <text evidence="2">The sequence shown here is derived from an EMBL/GenBank/DDBJ whole genome shotgun (WGS) entry which is preliminary data.</text>
</comment>
<sequence length="157" mass="18061">MIELPYSFKDILLTVAVLLVIYYGYVILRYYREELSAFFKGKAPSHADDQEEEVEVIDPFERYYKPVTEQPIENENYILAEELILRIKEAILDAGDQQTEEAEVLSTLQLLVQEYPTLKDEILRAGISEMIISEMKIHGFIGPSRSEVDGLWKVALG</sequence>
<gene>
    <name evidence="2" type="ORF">ABR189_25190</name>
</gene>
<accession>A0ABV2TCE1</accession>
<dbReference type="RefSeq" id="WP_354663257.1">
    <property type="nucleotide sequence ID" value="NZ_JBEXAC010000002.1"/>
</dbReference>
<evidence type="ECO:0000256" key="1">
    <source>
        <dbReference type="SAM" id="Phobius"/>
    </source>
</evidence>
<name>A0ABV2TCE1_9BACT</name>
<keyword evidence="1" id="KW-1133">Transmembrane helix</keyword>
<keyword evidence="1" id="KW-0812">Transmembrane</keyword>